<dbReference type="Gene3D" id="3.40.1580.10">
    <property type="entry name" value="SMI1/KNR4-like"/>
    <property type="match status" value="1"/>
</dbReference>
<sequence>MFEVKQDSILVPPSDELIEKFERFYRVALPSDYVEFLKKYNGAVPITNVFSTEKNEYLIERFLCLLSNEDRDNLENISWSEIRVVLTDLDARLIDDEDLLGMNIIPIASLFAGDFICLDFRESEKNPSICVWFHEESDEFSPVVERISSNFTDFLNNLHK</sequence>
<dbReference type="InterPro" id="IPR018958">
    <property type="entry name" value="Knr4/Smi1-like_dom"/>
</dbReference>
<dbReference type="InterPro" id="IPR037883">
    <property type="entry name" value="Knr4/Smi1-like_sf"/>
</dbReference>
<protein>
    <submittedName>
        <fullName evidence="2">SMI1/KNR4 family protein</fullName>
    </submittedName>
</protein>
<dbReference type="EMBL" id="PIEU01000048">
    <property type="protein sequence ID" value="PZL75099.1"/>
    <property type="molecule type" value="Genomic_DNA"/>
</dbReference>
<dbReference type="SUPFAM" id="SSF160631">
    <property type="entry name" value="SMI1/KNR4-like"/>
    <property type="match status" value="1"/>
</dbReference>
<dbReference type="Proteomes" id="UP000249828">
    <property type="component" value="Unassembled WGS sequence"/>
</dbReference>
<comment type="caution">
    <text evidence="2">The sequence shown here is derived from an EMBL/GenBank/DDBJ whole genome shotgun (WGS) entry which is preliminary data.</text>
</comment>
<evidence type="ECO:0000259" key="1">
    <source>
        <dbReference type="SMART" id="SM00860"/>
    </source>
</evidence>
<evidence type="ECO:0000313" key="4">
    <source>
        <dbReference type="Proteomes" id="UP000249828"/>
    </source>
</evidence>
<dbReference type="Pfam" id="PF14568">
    <property type="entry name" value="SUKH_6"/>
    <property type="match status" value="1"/>
</dbReference>
<accession>A0A2W4BQ32</accession>
<reference evidence="2 4" key="1">
    <citation type="submission" date="2017-11" db="EMBL/GenBank/DDBJ databases">
        <title>Draft genome sequence of Enterococcus plantarum TRW2 strain isolated from lettuce.</title>
        <authorList>
            <person name="Kim E.B."/>
            <person name="Marco M.L."/>
            <person name="Williams T.R."/>
            <person name="You I.H."/>
        </authorList>
    </citation>
    <scope>NUCLEOTIDE SEQUENCE [LARGE SCALE GENOMIC DNA]</scope>
    <source>
        <strain evidence="2 4">TRW2</strain>
    </source>
</reference>
<dbReference type="EMBL" id="PIEU01000038">
    <property type="protein sequence ID" value="PZL75992.1"/>
    <property type="molecule type" value="Genomic_DNA"/>
</dbReference>
<name>A0A2W4BQ32_9ENTE</name>
<keyword evidence="4" id="KW-1185">Reference proteome</keyword>
<gene>
    <name evidence="3" type="ORF">CI088_03905</name>
    <name evidence="2" type="ORF">CI088_05910</name>
</gene>
<feature type="domain" description="Knr4/Smi1-like" evidence="1">
    <location>
        <begin position="12"/>
        <end position="157"/>
    </location>
</feature>
<dbReference type="SMART" id="SM00860">
    <property type="entry name" value="SMI1_KNR4"/>
    <property type="match status" value="1"/>
</dbReference>
<proteinExistence type="predicted"/>
<organism evidence="2 4">
    <name type="scientific">Enterococcus plantarum</name>
    <dbReference type="NCBI Taxonomy" id="1077675"/>
    <lineage>
        <taxon>Bacteria</taxon>
        <taxon>Bacillati</taxon>
        <taxon>Bacillota</taxon>
        <taxon>Bacilli</taxon>
        <taxon>Lactobacillales</taxon>
        <taxon>Enterococcaceae</taxon>
        <taxon>Enterococcus</taxon>
    </lineage>
</organism>
<dbReference type="RefSeq" id="WP_111247268.1">
    <property type="nucleotide sequence ID" value="NZ_PIEU01000038.1"/>
</dbReference>
<evidence type="ECO:0000313" key="2">
    <source>
        <dbReference type="EMBL" id="PZL75099.1"/>
    </source>
</evidence>
<dbReference type="AlphaFoldDB" id="A0A2W4BQ32"/>
<evidence type="ECO:0000313" key="3">
    <source>
        <dbReference type="EMBL" id="PZL75992.1"/>
    </source>
</evidence>